<keyword evidence="10 12" id="KW-0175">Coiled coil</keyword>
<dbReference type="SUPFAM" id="SSF58038">
    <property type="entry name" value="SNARE fusion complex"/>
    <property type="match status" value="1"/>
</dbReference>
<dbReference type="GO" id="GO:0006890">
    <property type="term" value="P:retrograde vesicle-mediated transport, Golgi to endoplasmic reticulum"/>
    <property type="evidence" value="ECO:0007669"/>
    <property type="project" value="InterPro"/>
</dbReference>
<dbReference type="FunFam" id="3.30.450.50:FF:000003">
    <property type="entry name" value="25.3 kDa vesicle transport protein-like"/>
    <property type="match status" value="1"/>
</dbReference>
<comment type="subcellular location">
    <subcellularLocation>
        <location evidence="1">Endoplasmic reticulum membrane</location>
        <topology evidence="1">Single-pass type IV membrane protein</topology>
    </subcellularLocation>
    <subcellularLocation>
        <location evidence="2">Golgi apparatus membrane</location>
    </subcellularLocation>
</comment>
<evidence type="ECO:0000256" key="8">
    <source>
        <dbReference type="ARBA" id="ARBA00022989"/>
    </source>
</evidence>
<dbReference type="InterPro" id="IPR011012">
    <property type="entry name" value="Longin-like_dom_sf"/>
</dbReference>
<keyword evidence="6" id="KW-0256">Endoplasmic reticulum</keyword>
<dbReference type="CDD" id="cd15866">
    <property type="entry name" value="R-SNARE_SEC22"/>
    <property type="match status" value="1"/>
</dbReference>
<comment type="caution">
    <text evidence="16">The sequence shown here is derived from an EMBL/GenBank/DDBJ whole genome shotgun (WGS) entry which is preliminary data.</text>
</comment>
<evidence type="ECO:0000256" key="2">
    <source>
        <dbReference type="ARBA" id="ARBA00004394"/>
    </source>
</evidence>
<evidence type="ECO:0000256" key="1">
    <source>
        <dbReference type="ARBA" id="ARBA00004163"/>
    </source>
</evidence>
<dbReference type="PROSITE" id="PS50892">
    <property type="entry name" value="V_SNARE"/>
    <property type="match status" value="1"/>
</dbReference>
<dbReference type="GO" id="GO:0005484">
    <property type="term" value="F:SNAP receptor activity"/>
    <property type="evidence" value="ECO:0007669"/>
    <property type="project" value="InterPro"/>
</dbReference>
<reference evidence="17" key="1">
    <citation type="journal article" date="2016" name="Nat. Commun.">
        <title>The Gonium pectorale genome demonstrates co-option of cell cycle regulation during the evolution of multicellularity.</title>
        <authorList>
            <person name="Hanschen E.R."/>
            <person name="Marriage T.N."/>
            <person name="Ferris P.J."/>
            <person name="Hamaji T."/>
            <person name="Toyoda A."/>
            <person name="Fujiyama A."/>
            <person name="Neme R."/>
            <person name="Noguchi H."/>
            <person name="Minakuchi Y."/>
            <person name="Suzuki M."/>
            <person name="Kawai-Toyooka H."/>
            <person name="Smith D.R."/>
            <person name="Sparks H."/>
            <person name="Anderson J."/>
            <person name="Bakaric R."/>
            <person name="Luria V."/>
            <person name="Karger A."/>
            <person name="Kirschner M.W."/>
            <person name="Durand P.M."/>
            <person name="Michod R.E."/>
            <person name="Nozaki H."/>
            <person name="Olson B.J."/>
        </authorList>
    </citation>
    <scope>NUCLEOTIDE SEQUENCE [LARGE SCALE GENOMIC DNA]</scope>
    <source>
        <strain evidence="17">NIES-2863</strain>
    </source>
</reference>
<keyword evidence="4" id="KW-0813">Transport</keyword>
<evidence type="ECO:0000256" key="10">
    <source>
        <dbReference type="ARBA" id="ARBA00023054"/>
    </source>
</evidence>
<dbReference type="PANTHER" id="PTHR45837">
    <property type="entry name" value="VESICLE-TRAFFICKING PROTEIN SEC22B"/>
    <property type="match status" value="1"/>
</dbReference>
<dbReference type="AlphaFoldDB" id="A0A150GI50"/>
<evidence type="ECO:0000256" key="12">
    <source>
        <dbReference type="PROSITE-ProRule" id="PRU00290"/>
    </source>
</evidence>
<sequence length="220" mass="25317">MVRLTLIARVQDGLPLAEGLDSEKDEEIDTYKTQAKSLLKKLTQQPSHGQAARMSVESGKYTFHYLIDSGVCYLTLTEKGYPKKLAFQYLEELTNEFGRLYGQQVHTVSRPYAFIKFDTFIQKTKKLYLDTRTQRNLSKLNDDLAEVHSIMTRNIQEVLGQGEKLDSMAKMSSTLSAESRQYASRAKDLHRQALIRKYVPLAVVVVVVMLLLWIRARFYK</sequence>
<keyword evidence="7" id="KW-0653">Protein transport</keyword>
<keyword evidence="11 13" id="KW-0472">Membrane</keyword>
<dbReference type="InterPro" id="IPR044565">
    <property type="entry name" value="Sec22"/>
</dbReference>
<dbReference type="GO" id="GO:0015031">
    <property type="term" value="P:protein transport"/>
    <property type="evidence" value="ECO:0007669"/>
    <property type="project" value="UniProtKB-KW"/>
</dbReference>
<proteinExistence type="inferred from homology"/>
<dbReference type="GO" id="GO:0006888">
    <property type="term" value="P:endoplasmic reticulum to Golgi vesicle-mediated transport"/>
    <property type="evidence" value="ECO:0007669"/>
    <property type="project" value="InterPro"/>
</dbReference>
<dbReference type="OrthoDB" id="1719357at2759"/>
<evidence type="ECO:0000313" key="17">
    <source>
        <dbReference type="Proteomes" id="UP000075714"/>
    </source>
</evidence>
<evidence type="ECO:0000256" key="5">
    <source>
        <dbReference type="ARBA" id="ARBA00022692"/>
    </source>
</evidence>
<feature type="transmembrane region" description="Helical" evidence="13">
    <location>
        <begin position="198"/>
        <end position="216"/>
    </location>
</feature>
<dbReference type="Proteomes" id="UP000075714">
    <property type="component" value="Unassembled WGS sequence"/>
</dbReference>
<evidence type="ECO:0000256" key="13">
    <source>
        <dbReference type="SAM" id="Phobius"/>
    </source>
</evidence>
<dbReference type="InterPro" id="IPR042855">
    <property type="entry name" value="V_SNARE_CC"/>
</dbReference>
<dbReference type="PROSITE" id="PS50859">
    <property type="entry name" value="LONGIN"/>
    <property type="match status" value="1"/>
</dbReference>
<keyword evidence="17" id="KW-1185">Reference proteome</keyword>
<evidence type="ECO:0000259" key="15">
    <source>
        <dbReference type="PROSITE" id="PS50892"/>
    </source>
</evidence>
<gene>
    <name evidence="16" type="ORF">GPECTOR_21g733</name>
</gene>
<dbReference type="SUPFAM" id="SSF64356">
    <property type="entry name" value="SNARE-like"/>
    <property type="match status" value="1"/>
</dbReference>
<dbReference type="Pfam" id="PF00957">
    <property type="entry name" value="Synaptobrevin"/>
    <property type="match status" value="1"/>
</dbReference>
<evidence type="ECO:0000256" key="7">
    <source>
        <dbReference type="ARBA" id="ARBA00022927"/>
    </source>
</evidence>
<evidence type="ECO:0000256" key="3">
    <source>
        <dbReference type="ARBA" id="ARBA00008025"/>
    </source>
</evidence>
<dbReference type="Gene3D" id="3.30.450.50">
    <property type="entry name" value="Longin domain"/>
    <property type="match status" value="1"/>
</dbReference>
<dbReference type="GO" id="GO:0000139">
    <property type="term" value="C:Golgi membrane"/>
    <property type="evidence" value="ECO:0007669"/>
    <property type="project" value="UniProtKB-SubCell"/>
</dbReference>
<dbReference type="CDD" id="cd14824">
    <property type="entry name" value="Longin"/>
    <property type="match status" value="1"/>
</dbReference>
<dbReference type="STRING" id="33097.A0A150GI50"/>
<protein>
    <submittedName>
        <fullName evidence="16">SEC22 protein</fullName>
    </submittedName>
</protein>
<dbReference type="EMBL" id="LSYV01000022">
    <property type="protein sequence ID" value="KXZ49507.1"/>
    <property type="molecule type" value="Genomic_DNA"/>
</dbReference>
<dbReference type="Pfam" id="PF13774">
    <property type="entry name" value="Longin"/>
    <property type="match status" value="1"/>
</dbReference>
<keyword evidence="5 13" id="KW-0812">Transmembrane</keyword>
<dbReference type="FunFam" id="1.20.5.110:FF:000028">
    <property type="entry name" value="25.3 kDa vesicle transport protein-like"/>
    <property type="match status" value="1"/>
</dbReference>
<keyword evidence="8 13" id="KW-1133">Transmembrane helix</keyword>
<organism evidence="16 17">
    <name type="scientific">Gonium pectorale</name>
    <name type="common">Green alga</name>
    <dbReference type="NCBI Taxonomy" id="33097"/>
    <lineage>
        <taxon>Eukaryota</taxon>
        <taxon>Viridiplantae</taxon>
        <taxon>Chlorophyta</taxon>
        <taxon>core chlorophytes</taxon>
        <taxon>Chlorophyceae</taxon>
        <taxon>CS clade</taxon>
        <taxon>Chlamydomonadales</taxon>
        <taxon>Volvocaceae</taxon>
        <taxon>Gonium</taxon>
    </lineage>
</organism>
<name>A0A150GI50_GONPE</name>
<feature type="domain" description="Longin" evidence="14">
    <location>
        <begin position="6"/>
        <end position="121"/>
    </location>
</feature>
<evidence type="ECO:0000256" key="6">
    <source>
        <dbReference type="ARBA" id="ARBA00022824"/>
    </source>
</evidence>
<evidence type="ECO:0000256" key="4">
    <source>
        <dbReference type="ARBA" id="ARBA00022448"/>
    </source>
</evidence>
<feature type="domain" description="V-SNARE coiled-coil homology" evidence="15">
    <location>
        <begin position="136"/>
        <end position="196"/>
    </location>
</feature>
<dbReference type="SMART" id="SM01270">
    <property type="entry name" value="Longin"/>
    <property type="match status" value="1"/>
</dbReference>
<comment type="similarity">
    <text evidence="3">Belongs to the synaptobrevin family.</text>
</comment>
<dbReference type="GO" id="GO:0005789">
    <property type="term" value="C:endoplasmic reticulum membrane"/>
    <property type="evidence" value="ECO:0007669"/>
    <property type="project" value="UniProtKB-SubCell"/>
</dbReference>
<evidence type="ECO:0000259" key="14">
    <source>
        <dbReference type="PROSITE" id="PS50859"/>
    </source>
</evidence>
<accession>A0A150GI50</accession>
<dbReference type="InterPro" id="IPR010908">
    <property type="entry name" value="Longin_dom"/>
</dbReference>
<dbReference type="Gene3D" id="1.20.5.110">
    <property type="match status" value="1"/>
</dbReference>
<evidence type="ECO:0000256" key="9">
    <source>
        <dbReference type="ARBA" id="ARBA00023034"/>
    </source>
</evidence>
<evidence type="ECO:0000313" key="16">
    <source>
        <dbReference type="EMBL" id="KXZ49507.1"/>
    </source>
</evidence>
<evidence type="ECO:0000256" key="11">
    <source>
        <dbReference type="ARBA" id="ARBA00023136"/>
    </source>
</evidence>
<keyword evidence="9" id="KW-0333">Golgi apparatus</keyword>